<dbReference type="PANTHER" id="PTHR12290">
    <property type="entry name" value="CORNICHON-RELATED"/>
    <property type="match status" value="1"/>
</dbReference>
<dbReference type="SUPFAM" id="SSF102645">
    <property type="entry name" value="CoaB-like"/>
    <property type="match status" value="1"/>
</dbReference>
<gene>
    <name evidence="3" type="ORF">GOP47_0002423</name>
</gene>
<evidence type="ECO:0000313" key="3">
    <source>
        <dbReference type="EMBL" id="KAI5082680.1"/>
    </source>
</evidence>
<evidence type="ECO:0000313" key="4">
    <source>
        <dbReference type="Proteomes" id="UP000886520"/>
    </source>
</evidence>
<organism evidence="3 4">
    <name type="scientific">Adiantum capillus-veneris</name>
    <name type="common">Maidenhair fern</name>
    <dbReference type="NCBI Taxonomy" id="13818"/>
    <lineage>
        <taxon>Eukaryota</taxon>
        <taxon>Viridiplantae</taxon>
        <taxon>Streptophyta</taxon>
        <taxon>Embryophyta</taxon>
        <taxon>Tracheophyta</taxon>
        <taxon>Polypodiopsida</taxon>
        <taxon>Polypodiidae</taxon>
        <taxon>Polypodiales</taxon>
        <taxon>Pteridineae</taxon>
        <taxon>Pteridaceae</taxon>
        <taxon>Vittarioideae</taxon>
        <taxon>Adiantum</taxon>
    </lineage>
</organism>
<name>A0A9D4VA36_ADICA</name>
<dbReference type="Proteomes" id="UP000886520">
    <property type="component" value="Chromosome 3"/>
</dbReference>
<protein>
    <recommendedName>
        <fullName evidence="2">DNA/pantothenate metabolism flavoprotein C-terminal domain-containing protein</fullName>
    </recommendedName>
</protein>
<dbReference type="GO" id="GO:0015937">
    <property type="term" value="P:coenzyme A biosynthetic process"/>
    <property type="evidence" value="ECO:0007669"/>
    <property type="project" value="UniProtKB-ARBA"/>
</dbReference>
<comment type="similarity">
    <text evidence="1">Belongs to the PPC synthetase family.</text>
</comment>
<dbReference type="InterPro" id="IPR035929">
    <property type="entry name" value="CoaB-like_sf"/>
</dbReference>
<dbReference type="Gene3D" id="3.40.50.10300">
    <property type="entry name" value="CoaB-like"/>
    <property type="match status" value="1"/>
</dbReference>
<sequence length="308" mass="34758">MAAGCAVEAFFETAPILKDEDAIKQTVETFFHQHYVQHSRLACVTSGGTTVPLERRCVRFIDNFSSGNRGAASTEYFLKAGYAVIFLYRRGTVQPFCRSAPEDALLTCLEPDDYLGVKVRRVFSFDVEQAVRSNHEALVQHKILKVPYTTLFEYLQILRIIASASFRLQRLAMFYLAAAVSDFYVPWESMGEHKIQSAGGSLAMQLASVPKMIKVLREIWAPLAFCVSFKLETDQTILIQKAKDALSKYGVHAVVANELSTRRNKVTVVTHEGEVVIEKTEQHPDVEMGLVEYLCGKHTEFLNKQEEY</sequence>
<proteinExistence type="inferred from homology"/>
<dbReference type="AlphaFoldDB" id="A0A9D4VA36"/>
<dbReference type="InterPro" id="IPR007085">
    <property type="entry name" value="DNA/pantothenate-metab_flavo_C"/>
</dbReference>
<evidence type="ECO:0000256" key="1">
    <source>
        <dbReference type="ARBA" id="ARBA00005703"/>
    </source>
</evidence>
<reference evidence="3" key="1">
    <citation type="submission" date="2021-01" db="EMBL/GenBank/DDBJ databases">
        <title>Adiantum capillus-veneris genome.</title>
        <authorList>
            <person name="Fang Y."/>
            <person name="Liao Q."/>
        </authorList>
    </citation>
    <scope>NUCLEOTIDE SEQUENCE</scope>
    <source>
        <strain evidence="3">H3</strain>
        <tissue evidence="3">Leaf</tissue>
    </source>
</reference>
<evidence type="ECO:0000259" key="2">
    <source>
        <dbReference type="Pfam" id="PF04127"/>
    </source>
</evidence>
<dbReference type="EMBL" id="JABFUD020000002">
    <property type="protein sequence ID" value="KAI5082680.1"/>
    <property type="molecule type" value="Genomic_DNA"/>
</dbReference>
<dbReference type="Pfam" id="PF04127">
    <property type="entry name" value="DFP"/>
    <property type="match status" value="1"/>
</dbReference>
<dbReference type="OrthoDB" id="1900841at2759"/>
<dbReference type="GO" id="GO:0003824">
    <property type="term" value="F:catalytic activity"/>
    <property type="evidence" value="ECO:0007669"/>
    <property type="project" value="UniProtKB-ARBA"/>
</dbReference>
<keyword evidence="4" id="KW-1185">Reference proteome</keyword>
<comment type="caution">
    <text evidence="3">The sequence shown here is derived from an EMBL/GenBank/DDBJ whole genome shotgun (WGS) entry which is preliminary data.</text>
</comment>
<feature type="domain" description="DNA/pantothenate metabolism flavoprotein C-terminal" evidence="2">
    <location>
        <begin position="167"/>
        <end position="275"/>
    </location>
</feature>
<accession>A0A9D4VA36</accession>